<dbReference type="Proteomes" id="UP000596661">
    <property type="component" value="Chromosome 3"/>
</dbReference>
<dbReference type="Pfam" id="PF00176">
    <property type="entry name" value="SNF2-rel_dom"/>
    <property type="match status" value="1"/>
</dbReference>
<dbReference type="CDD" id="cd18010">
    <property type="entry name" value="DEXHc_HARP_SMARCAL1"/>
    <property type="match status" value="1"/>
</dbReference>
<feature type="domain" description="Helicase C-terminal" evidence="4">
    <location>
        <begin position="518"/>
        <end position="668"/>
    </location>
</feature>
<dbReference type="InterPro" id="IPR002711">
    <property type="entry name" value="HNH"/>
</dbReference>
<dbReference type="InterPro" id="IPR000330">
    <property type="entry name" value="SNF2_N"/>
</dbReference>
<feature type="compositionally biased region" description="Polar residues" evidence="2">
    <location>
        <begin position="26"/>
        <end position="40"/>
    </location>
</feature>
<dbReference type="GO" id="GO:0005524">
    <property type="term" value="F:ATP binding"/>
    <property type="evidence" value="ECO:0007669"/>
    <property type="project" value="InterPro"/>
</dbReference>
<dbReference type="InterPro" id="IPR027417">
    <property type="entry name" value="P-loop_NTPase"/>
</dbReference>
<dbReference type="CDD" id="cd18793">
    <property type="entry name" value="SF2_C_SNF"/>
    <property type="match status" value="1"/>
</dbReference>
<organism evidence="5 6">
    <name type="scientific">Cannabis sativa</name>
    <name type="common">Hemp</name>
    <name type="synonym">Marijuana</name>
    <dbReference type="NCBI Taxonomy" id="3483"/>
    <lineage>
        <taxon>Eukaryota</taxon>
        <taxon>Viridiplantae</taxon>
        <taxon>Streptophyta</taxon>
        <taxon>Embryophyta</taxon>
        <taxon>Tracheophyta</taxon>
        <taxon>Spermatophyta</taxon>
        <taxon>Magnoliopsida</taxon>
        <taxon>eudicotyledons</taxon>
        <taxon>Gunneridae</taxon>
        <taxon>Pentapetalae</taxon>
        <taxon>rosids</taxon>
        <taxon>fabids</taxon>
        <taxon>Rosales</taxon>
        <taxon>Cannabaceae</taxon>
        <taxon>Cannabis</taxon>
    </lineage>
</organism>
<feature type="compositionally biased region" description="Basic and acidic residues" evidence="2">
    <location>
        <begin position="755"/>
        <end position="770"/>
    </location>
</feature>
<dbReference type="InterPro" id="IPR049730">
    <property type="entry name" value="SNF2/RAD54-like_C"/>
</dbReference>
<dbReference type="SMART" id="SM00487">
    <property type="entry name" value="DEXDc"/>
    <property type="match status" value="1"/>
</dbReference>
<dbReference type="GO" id="GO:0003676">
    <property type="term" value="F:nucleic acid binding"/>
    <property type="evidence" value="ECO:0007669"/>
    <property type="project" value="InterPro"/>
</dbReference>
<reference evidence="5" key="2">
    <citation type="submission" date="2021-03" db="UniProtKB">
        <authorList>
            <consortium name="EnsemblPlants"/>
        </authorList>
    </citation>
    <scope>IDENTIFICATION</scope>
</reference>
<dbReference type="Gene3D" id="3.40.50.10810">
    <property type="entry name" value="Tandem AAA-ATPase domain"/>
    <property type="match status" value="1"/>
</dbReference>
<name>A0A803PA01_CANSA</name>
<dbReference type="OMA" id="WRKVVLH"/>
<feature type="region of interest" description="Disordered" evidence="2">
    <location>
        <begin position="21"/>
        <end position="44"/>
    </location>
</feature>
<dbReference type="GO" id="GO:0004520">
    <property type="term" value="F:DNA endonuclease activity"/>
    <property type="evidence" value="ECO:0007669"/>
    <property type="project" value="TreeGrafter"/>
</dbReference>
<evidence type="ECO:0000256" key="1">
    <source>
        <dbReference type="ARBA" id="ARBA00022801"/>
    </source>
</evidence>
<evidence type="ECO:0008006" key="7">
    <source>
        <dbReference type="Google" id="ProtNLM"/>
    </source>
</evidence>
<dbReference type="Gramene" id="evm.model.03.691">
    <property type="protein sequence ID" value="cds.evm.model.03.691"/>
    <property type="gene ID" value="evm.TU.03.691"/>
</dbReference>
<sequence length="1397" mass="157124">MEITDEQRKRAEANRLAALAKRKALTESSNGQQQQQSRPSTLAKCPKLAHQPREFVRTDPVLNTHLPGKFRVRLEVCSPDSFSITPLRLGAFDYPGEEECLRQLADCLSNVISSHYTQNHGGGKACVYKVRDYGAVLKCLKSSKNVEVEEIPWATFNVVERLSHSLERWIPCRPEHFSDEKVNELIGKLPKTLLEALLPFQLDGIKFGLQRGGRCLIADEMGLGKTLQAIAIACCLMDEGSVLVVCPAILRFSWAEELERWVPFLLPADIHLVFGHQNNPVHLKRFPKVVVISYTMLHRLRKSMLEREWALLIVDESHHVRCTKKAEPGETKSVLDMATKVNHVVLLSGTPSLSRPFDIFHQINMLWPGMLGKNKFEFGKTYCDAKFIRSLDGKIFQDFSKGTRLEELNVLLKQTVMIRRLKEHVMLQLPPKRRQIIRVLLKRSDIVAAKAAVEQKVVDERSNPQDVSLKDIDDSDEGGDCHSSGKLSYQELGIAKLSGFCEWLSIHPLIAESDGATNLDSNSSSHKMIIFAHHHKVLNGVQEFMCEKGIGFVRIDGTTLARDRQSSVLSFRSSTEVKIAIIGITAGGVGLDFSSAQHVVFLELPQSPSLMLQAEDRAHRRGQKNAVNIYIFCAKDTLDESHWRYLNQSLRRVSSTTDGKYDSIQAIEVEGVSFLGTCNMDTPKDTDRLSACTLELHDSAIARDTEHSEEYNEFVDKTSSEEKSDIEFTSAKANNSLVEAIVTSGVDIDKHCSISEGKSEEKSSESKIGKADGYSSKLDEENISPSMAKGNEPVEADDCSSDVVNSLRFEVSQYTGRIHLYSCISGTDSRPRPLFENFRPEELEPLDSPVANNRRTLNSIMDNPVCRNAVLEFSKEWNNLRPVERKKLTGKPLQLPLSVELCFLNESINHNTGGLIKVGSKRRHTPLYEISQALPPNAVWKKVYLRSGNGKKEKEYTQGWTMNEPLCKLCQAPCKSCNAKEPEFFEDLFCDLECYEEYRIRTSNRSLRQELFQLENGICTNCHLDCHKLVVYIRPLSLAKRREYIEKAAPKIASREKLLEKLIKDPTEGNAWHADHIVPVYRGGGECKLENMRTLCIACHSDVTKAQCAERRLTRARAKKQLKAIMNGLKNVQNNEQTEANDQGISKIQGNVFEDELLVKVPGSAYCSGNNMDGGGDEGPSTSKEISASTNSAEARRNLVHGLDNFKSALVGTEIHRDALVEAARVRETRSMEENVNSQDATQSVKLATIEGMALAQEAYDVAIRGFHSSILCHKLRLTAKALSLWNVQIFGHCQTKLKSLEGFLCEVQNQSPSKENIELEDLSIFESFLDAEIEQMMPRCISREENLRLCNCPSVEEIKKVVWSLPPLKSLAHDDFLIKFFKQFWDIVRGQVVDFV</sequence>
<dbReference type="GO" id="GO:0043596">
    <property type="term" value="C:nuclear replication fork"/>
    <property type="evidence" value="ECO:0007669"/>
    <property type="project" value="TreeGrafter"/>
</dbReference>
<dbReference type="SMART" id="SM00490">
    <property type="entry name" value="HELICc"/>
    <property type="match status" value="1"/>
</dbReference>
<dbReference type="InterPro" id="IPR003615">
    <property type="entry name" value="HNH_nuc"/>
</dbReference>
<reference evidence="5" key="1">
    <citation type="submission" date="2018-11" db="EMBL/GenBank/DDBJ databases">
        <authorList>
            <person name="Grassa J C."/>
        </authorList>
    </citation>
    <scope>NUCLEOTIDE SEQUENCE [LARGE SCALE GENOMIC DNA]</scope>
</reference>
<evidence type="ECO:0000256" key="2">
    <source>
        <dbReference type="SAM" id="MobiDB-lite"/>
    </source>
</evidence>
<evidence type="ECO:0000259" key="3">
    <source>
        <dbReference type="PROSITE" id="PS51192"/>
    </source>
</evidence>
<evidence type="ECO:0000313" key="6">
    <source>
        <dbReference type="Proteomes" id="UP000596661"/>
    </source>
</evidence>
<dbReference type="SUPFAM" id="SSF52540">
    <property type="entry name" value="P-loop containing nucleoside triphosphate hydrolases"/>
    <property type="match status" value="2"/>
</dbReference>
<dbReference type="PANTHER" id="PTHR45766">
    <property type="entry name" value="DNA ANNEALING HELICASE AND ENDONUCLEASE ZRANB3 FAMILY MEMBER"/>
    <property type="match status" value="1"/>
</dbReference>
<dbReference type="InterPro" id="IPR001650">
    <property type="entry name" value="Helicase_C-like"/>
</dbReference>
<dbReference type="EMBL" id="UZAU01000264">
    <property type="status" value="NOT_ANNOTATED_CDS"/>
    <property type="molecule type" value="Genomic_DNA"/>
</dbReference>
<dbReference type="Gene3D" id="3.40.50.300">
    <property type="entry name" value="P-loop containing nucleotide triphosphate hydrolases"/>
    <property type="match status" value="1"/>
</dbReference>
<feature type="compositionally biased region" description="Polar residues" evidence="2">
    <location>
        <begin position="1180"/>
        <end position="1193"/>
    </location>
</feature>
<feature type="region of interest" description="Disordered" evidence="2">
    <location>
        <begin position="755"/>
        <end position="797"/>
    </location>
</feature>
<dbReference type="InterPro" id="IPR014001">
    <property type="entry name" value="Helicase_ATP-bd"/>
</dbReference>
<evidence type="ECO:0000313" key="5">
    <source>
        <dbReference type="EnsemblPlants" id="cds.evm.model.03.691"/>
    </source>
</evidence>
<feature type="region of interest" description="Disordered" evidence="2">
    <location>
        <begin position="1169"/>
        <end position="1193"/>
    </location>
</feature>
<dbReference type="EnsemblPlants" id="evm.model.03.691">
    <property type="protein sequence ID" value="cds.evm.model.03.691"/>
    <property type="gene ID" value="evm.TU.03.691"/>
</dbReference>
<evidence type="ECO:0000259" key="4">
    <source>
        <dbReference type="PROSITE" id="PS51194"/>
    </source>
</evidence>
<proteinExistence type="predicted"/>
<dbReference type="InterPro" id="IPR038718">
    <property type="entry name" value="SNF2-like_sf"/>
</dbReference>
<dbReference type="PANTHER" id="PTHR45766:SF5">
    <property type="entry name" value="SNF2 DOMAIN-CONTAINING PROTEIN _ HELICASE DOMAIN-CONTAINING PROTEIN _ HNH ENDONUCLEASE DOMAIN-CONTAINING PROTEIN"/>
    <property type="match status" value="1"/>
</dbReference>
<protein>
    <recommendedName>
        <fullName evidence="7">DNA annealing helicase and endonuclease ZRANB3</fullName>
    </recommendedName>
</protein>
<keyword evidence="6" id="KW-1185">Reference proteome</keyword>
<dbReference type="Pfam" id="PF01844">
    <property type="entry name" value="HNH"/>
    <property type="match status" value="1"/>
</dbReference>
<dbReference type="PROSITE" id="PS51194">
    <property type="entry name" value="HELICASE_CTER"/>
    <property type="match status" value="1"/>
</dbReference>
<dbReference type="CDD" id="cd00085">
    <property type="entry name" value="HNHc"/>
    <property type="match status" value="1"/>
</dbReference>
<dbReference type="GO" id="GO:0031297">
    <property type="term" value="P:replication fork processing"/>
    <property type="evidence" value="ECO:0007669"/>
    <property type="project" value="TreeGrafter"/>
</dbReference>
<keyword evidence="1" id="KW-0378">Hydrolase</keyword>
<dbReference type="PROSITE" id="PS51192">
    <property type="entry name" value="HELICASE_ATP_BIND_1"/>
    <property type="match status" value="1"/>
</dbReference>
<dbReference type="GO" id="GO:0006281">
    <property type="term" value="P:DNA repair"/>
    <property type="evidence" value="ECO:0007669"/>
    <property type="project" value="TreeGrafter"/>
</dbReference>
<accession>A0A803PA01</accession>
<dbReference type="Pfam" id="PF00271">
    <property type="entry name" value="Helicase_C"/>
    <property type="match status" value="1"/>
</dbReference>
<dbReference type="GO" id="GO:0016787">
    <property type="term" value="F:hydrolase activity"/>
    <property type="evidence" value="ECO:0007669"/>
    <property type="project" value="UniProtKB-KW"/>
</dbReference>
<dbReference type="GO" id="GO:0008270">
    <property type="term" value="F:zinc ion binding"/>
    <property type="evidence" value="ECO:0007669"/>
    <property type="project" value="InterPro"/>
</dbReference>
<dbReference type="FunFam" id="3.40.50.10810:FF:000065">
    <property type="entry name" value="SNF2 DNA repair protein, putative"/>
    <property type="match status" value="1"/>
</dbReference>
<feature type="domain" description="Helicase ATP-binding" evidence="3">
    <location>
        <begin position="206"/>
        <end position="369"/>
    </location>
</feature>
<dbReference type="Gene3D" id="1.10.30.50">
    <property type="match status" value="1"/>
</dbReference>